<evidence type="ECO:0000313" key="2">
    <source>
        <dbReference type="EMBL" id="KAE9153929.1"/>
    </source>
</evidence>
<evidence type="ECO:0000313" key="4">
    <source>
        <dbReference type="Proteomes" id="UP000460718"/>
    </source>
</evidence>
<dbReference type="Proteomes" id="UP000440732">
    <property type="component" value="Unassembled WGS sequence"/>
</dbReference>
<reference evidence="2 3" key="1">
    <citation type="submission" date="2018-08" db="EMBL/GenBank/DDBJ databases">
        <title>Genomic investigation of the strawberry pathogen Phytophthora fragariae indicates pathogenicity is determined by transcriptional variation in three key races.</title>
        <authorList>
            <person name="Adams T.M."/>
            <person name="Armitage A.D."/>
            <person name="Sobczyk M.K."/>
            <person name="Bates H.J."/>
            <person name="Dunwell J.M."/>
            <person name="Nellist C.F."/>
            <person name="Harrison R.J."/>
        </authorList>
    </citation>
    <scope>NUCLEOTIDE SEQUENCE [LARGE SCALE GENOMIC DNA]</scope>
    <source>
        <strain evidence="2 3">NOV-5</strain>
        <strain evidence="1 4">SCRP245</strain>
    </source>
</reference>
<protein>
    <submittedName>
        <fullName evidence="2">Uncharacterized protein</fullName>
    </submittedName>
</protein>
<dbReference type="AlphaFoldDB" id="A0A6A3UTZ0"/>
<gene>
    <name evidence="2" type="ORF">PF006_g1989</name>
    <name evidence="1" type="ORF">PF011_g1960</name>
</gene>
<dbReference type="EMBL" id="QXFW01000057">
    <property type="protein sequence ID" value="KAE9027611.1"/>
    <property type="molecule type" value="Genomic_DNA"/>
</dbReference>
<organism evidence="2 3">
    <name type="scientific">Phytophthora fragariae</name>
    <dbReference type="NCBI Taxonomy" id="53985"/>
    <lineage>
        <taxon>Eukaryota</taxon>
        <taxon>Sar</taxon>
        <taxon>Stramenopiles</taxon>
        <taxon>Oomycota</taxon>
        <taxon>Peronosporomycetes</taxon>
        <taxon>Peronosporales</taxon>
        <taxon>Peronosporaceae</taxon>
        <taxon>Phytophthora</taxon>
    </lineage>
</organism>
<comment type="caution">
    <text evidence="2">The sequence shown here is derived from an EMBL/GenBank/DDBJ whole genome shotgun (WGS) entry which is preliminary data.</text>
</comment>
<evidence type="ECO:0000313" key="3">
    <source>
        <dbReference type="Proteomes" id="UP000440732"/>
    </source>
</evidence>
<dbReference type="Proteomes" id="UP000460718">
    <property type="component" value="Unassembled WGS sequence"/>
</dbReference>
<sequence>MPKKHPSNNLKNHYEPKVPWDYDTVVDIVRLLDVVDKAPHRCYLVEWDVTPLQLSWVWMEQLDKPSTPSEAGTCFMDAFRSVLYYLGQPNLVTMEMRDAYQDTRPEAIRHGVSRDDVTEFFKLLQRNSVPLNYDVLLRNALPTSSVNIMTL</sequence>
<dbReference type="EMBL" id="QXGA01000053">
    <property type="protein sequence ID" value="KAE9153929.1"/>
    <property type="molecule type" value="Genomic_DNA"/>
</dbReference>
<name>A0A6A3UTZ0_9STRA</name>
<accession>A0A6A3UTZ0</accession>
<proteinExistence type="predicted"/>
<evidence type="ECO:0000313" key="1">
    <source>
        <dbReference type="EMBL" id="KAE9027611.1"/>
    </source>
</evidence>